<dbReference type="Gene3D" id="1.25.40.20">
    <property type="entry name" value="Ankyrin repeat-containing domain"/>
    <property type="match status" value="1"/>
</dbReference>
<dbReference type="EMBL" id="KJ576789">
    <property type="protein sequence ID" value="AIA24468.1"/>
    <property type="molecule type" value="mRNA"/>
</dbReference>
<dbReference type="GO" id="GO:0048468">
    <property type="term" value="P:cell development"/>
    <property type="evidence" value="ECO:0007669"/>
    <property type="project" value="UniProtKB-ARBA"/>
</dbReference>
<dbReference type="SUPFAM" id="SSF81296">
    <property type="entry name" value="E set domains"/>
    <property type="match status" value="1"/>
</dbReference>
<dbReference type="AlphaFoldDB" id="A0A059XSW9"/>
<dbReference type="Pfam" id="PF16179">
    <property type="entry name" value="RHD_dimer"/>
    <property type="match status" value="1"/>
</dbReference>
<keyword evidence="1" id="KW-0040">ANK repeat</keyword>
<accession>A0A059XSW9</accession>
<protein>
    <submittedName>
        <fullName evidence="4">Relish 1a</fullName>
    </submittedName>
</protein>
<evidence type="ECO:0000313" key="4">
    <source>
        <dbReference type="EMBL" id="AIA24468.1"/>
    </source>
</evidence>
<feature type="compositionally biased region" description="Low complexity" evidence="2">
    <location>
        <begin position="12"/>
        <end position="33"/>
    </location>
</feature>
<dbReference type="SUPFAM" id="SSF48403">
    <property type="entry name" value="Ankyrin repeat"/>
    <property type="match status" value="1"/>
</dbReference>
<dbReference type="PANTHER" id="PTHR24169:SF28">
    <property type="entry name" value="NUCLEAR FACTOR NF-KAPPA-B P110 SUBUNIT"/>
    <property type="match status" value="1"/>
</dbReference>
<feature type="repeat" description="ANK" evidence="1">
    <location>
        <begin position="708"/>
        <end position="740"/>
    </location>
</feature>
<dbReference type="InterPro" id="IPR032397">
    <property type="entry name" value="RHD_dimer"/>
</dbReference>
<dbReference type="Pfam" id="PF00554">
    <property type="entry name" value="RHD_DNA_bind"/>
    <property type="match status" value="1"/>
</dbReference>
<dbReference type="GO" id="GO:0000978">
    <property type="term" value="F:RNA polymerase II cis-regulatory region sequence-specific DNA binding"/>
    <property type="evidence" value="ECO:0007669"/>
    <property type="project" value="TreeGrafter"/>
</dbReference>
<dbReference type="InterPro" id="IPR037059">
    <property type="entry name" value="RHD_DNA_bind_dom_sf"/>
</dbReference>
<dbReference type="SUPFAM" id="SSF47986">
    <property type="entry name" value="DEATH domain"/>
    <property type="match status" value="1"/>
</dbReference>
<evidence type="ECO:0000256" key="1">
    <source>
        <dbReference type="PROSITE-ProRule" id="PRU00023"/>
    </source>
</evidence>
<dbReference type="SUPFAM" id="SSF49417">
    <property type="entry name" value="p53-like transcription factors"/>
    <property type="match status" value="1"/>
</dbReference>
<sequence>MSTSASDHDMSDSASSPMSYIRYSPHSSPSQQVPQLASDLTELTCADNKRQFFRHANKPCLRITEQPQNHFRFRYVSEMVGTHGCLLGKSYGTNKTKTHPTVELLNYTGKALIRCRLAQHNNTEEHPHKLLEDEQDRDMSCLVPDQGSYKVRFGGIGIIHTAKKDVAALLFKKYSQQCKNTNMSLKDLQVQCESMARTINLNIVRLKFSAHDVVTGQEICEPVFSEPIHNMKSAATNDLKICRISRSSGIASGGEDVFILVEKVNKKNIMIRFFELDENGERGWTNVGRFVQSDVHHQYAIVFRTPPYKNPETPVDVEVYIELVRPSDGRTSEPKQFKYRANQAYKQIKKRKTGSSYCSIGSSSSGSLKSGCDIPISVVNHQPEEVPMDREPPVPPSMYVLPQVHDSATPNQCDLASALYSAPGSETSQSPISSPMWSEPHSVMLPMSPIANLQLNSADFEQVTVPTSNDPQPPQVPEDIKNFLNEYMRSYGESLPDERNSMDFIRTLLLADSGRPKQKQENKNDMRLQGDRMQQPARSPSKTPDIKPKTEYPAFYKTEDGIEVKKLVKDICEMIRNKKGSKKAEVKSRLERLFEIRLSNGDTFLHMTLCSNQPSLEYIVKIIHSVKATHLLDFANERQQTPLHLAVVNDMPKMVTLFVSKGSNPMLKDDEDLNVIHYAVKYKSCLETLLDTIKKNNVPCNLNEYNGEKQTALHMAVVSGWESGVRLLLQHGASYSARDADGRTPLHLAAYDDRLAVMNVLLDFIPPSEIDVMDGAGNTALQIVCGGTSIRENSVEIARLLLEKKAYPLKHEDCNESAWILVKKKPELRELMKAYVNMEYMDEDDIKSEPDDDFESADEGDYPDNGLQELNLYAREVSVLVDVSGAWRVLAQRLRLDSLMEWYAAQASPTFTLLNHLKDSRDDISSKSLAMILEDIGQTEAANVIRRYID</sequence>
<dbReference type="PROSITE" id="PS50297">
    <property type="entry name" value="ANK_REP_REGION"/>
    <property type="match status" value="3"/>
</dbReference>
<dbReference type="PANTHER" id="PTHR24169">
    <property type="entry name" value="NUCLEAR FACTOR NF-KAPPA-B PROTEIN"/>
    <property type="match status" value="1"/>
</dbReference>
<feature type="region of interest" description="Disordered" evidence="2">
    <location>
        <begin position="1"/>
        <end position="33"/>
    </location>
</feature>
<dbReference type="GO" id="GO:0000981">
    <property type="term" value="F:DNA-binding transcription factor activity, RNA polymerase II-specific"/>
    <property type="evidence" value="ECO:0007669"/>
    <property type="project" value="TreeGrafter"/>
</dbReference>
<dbReference type="PROSITE" id="PS50088">
    <property type="entry name" value="ANK_REPEAT"/>
    <property type="match status" value="3"/>
</dbReference>
<dbReference type="InterPro" id="IPR008967">
    <property type="entry name" value="p53-like_TF_DNA-bd_sf"/>
</dbReference>
<dbReference type="InterPro" id="IPR002909">
    <property type="entry name" value="IPT_dom"/>
</dbReference>
<dbReference type="PRINTS" id="PR00057">
    <property type="entry name" value="NFKBTNSCPFCT"/>
</dbReference>
<dbReference type="GO" id="GO:0005737">
    <property type="term" value="C:cytoplasm"/>
    <property type="evidence" value="ECO:0007669"/>
    <property type="project" value="InterPro"/>
</dbReference>
<dbReference type="Pfam" id="PF12796">
    <property type="entry name" value="Ank_2"/>
    <property type="match status" value="1"/>
</dbReference>
<reference evidence="4" key="1">
    <citation type="submission" date="2014-03" db="EMBL/GenBank/DDBJ databases">
        <title>Cloning and expression profiles of two different spliced variants of dorsal and relish in Spodoptera litura larva challenged with microorganisms.</title>
        <authorList>
            <person name="Cai Y."/>
            <person name="Su J."/>
        </authorList>
    </citation>
    <scope>NUCLEOTIDE SEQUENCE</scope>
</reference>
<dbReference type="GO" id="GO:0048731">
    <property type="term" value="P:system development"/>
    <property type="evidence" value="ECO:0007669"/>
    <property type="project" value="UniProtKB-ARBA"/>
</dbReference>
<feature type="region of interest" description="Disordered" evidence="2">
    <location>
        <begin position="511"/>
        <end position="549"/>
    </location>
</feature>
<feature type="compositionally biased region" description="Basic and acidic residues" evidence="2">
    <location>
        <begin position="1"/>
        <end position="11"/>
    </location>
</feature>
<proteinExistence type="evidence at transcript level"/>
<dbReference type="CDD" id="cd01177">
    <property type="entry name" value="IPT_NFkappaB"/>
    <property type="match status" value="1"/>
</dbReference>
<dbReference type="InterPro" id="IPR000451">
    <property type="entry name" value="NFkB/Dor"/>
</dbReference>
<dbReference type="Gene3D" id="2.60.40.10">
    <property type="entry name" value="Immunoglobulins"/>
    <property type="match status" value="1"/>
</dbReference>
<dbReference type="InterPro" id="IPR033926">
    <property type="entry name" value="IPT_NFkappaB"/>
</dbReference>
<dbReference type="InterPro" id="IPR011029">
    <property type="entry name" value="DEATH-like_dom_sf"/>
</dbReference>
<organism evidence="4">
    <name type="scientific">Spodoptera litura</name>
    <name type="common">Asian cotton leafworm</name>
    <dbReference type="NCBI Taxonomy" id="69820"/>
    <lineage>
        <taxon>Eukaryota</taxon>
        <taxon>Metazoa</taxon>
        <taxon>Ecdysozoa</taxon>
        <taxon>Arthropoda</taxon>
        <taxon>Hexapoda</taxon>
        <taxon>Insecta</taxon>
        <taxon>Pterygota</taxon>
        <taxon>Neoptera</taxon>
        <taxon>Endopterygota</taxon>
        <taxon>Lepidoptera</taxon>
        <taxon>Glossata</taxon>
        <taxon>Ditrysia</taxon>
        <taxon>Noctuoidea</taxon>
        <taxon>Noctuidae</taxon>
        <taxon>Amphipyrinae</taxon>
        <taxon>Spodoptera</taxon>
    </lineage>
</organism>
<dbReference type="InterPro" id="IPR013783">
    <property type="entry name" value="Ig-like_fold"/>
</dbReference>
<name>A0A059XSW9_SPOLT</name>
<dbReference type="InterPro" id="IPR002110">
    <property type="entry name" value="Ankyrin_rpt"/>
</dbReference>
<feature type="compositionally biased region" description="Basic and acidic residues" evidence="2">
    <location>
        <begin position="514"/>
        <end position="530"/>
    </location>
</feature>
<dbReference type="PROSITE" id="PS50254">
    <property type="entry name" value="REL_2"/>
    <property type="match status" value="1"/>
</dbReference>
<feature type="domain" description="RHD" evidence="3">
    <location>
        <begin position="56"/>
        <end position="235"/>
    </location>
</feature>
<dbReference type="InterPro" id="IPR014756">
    <property type="entry name" value="Ig_E-set"/>
</dbReference>
<dbReference type="InterPro" id="IPR036770">
    <property type="entry name" value="Ankyrin_rpt-contain_sf"/>
</dbReference>
<feature type="repeat" description="ANK" evidence="1">
    <location>
        <begin position="638"/>
        <end position="670"/>
    </location>
</feature>
<dbReference type="InterPro" id="IPR011539">
    <property type="entry name" value="RHD_DNA_bind_dom"/>
</dbReference>
<dbReference type="Gene3D" id="1.10.533.10">
    <property type="entry name" value="Death Domain, Fas"/>
    <property type="match status" value="1"/>
</dbReference>
<feature type="repeat" description="ANK" evidence="1">
    <location>
        <begin position="741"/>
        <end position="763"/>
    </location>
</feature>
<dbReference type="Pfam" id="PF00023">
    <property type="entry name" value="Ank"/>
    <property type="match status" value="1"/>
</dbReference>
<dbReference type="SMART" id="SM00248">
    <property type="entry name" value="ANK"/>
    <property type="match status" value="6"/>
</dbReference>
<evidence type="ECO:0000259" key="3">
    <source>
        <dbReference type="PROSITE" id="PS50254"/>
    </source>
</evidence>
<dbReference type="Gene3D" id="2.60.40.340">
    <property type="entry name" value="Rel homology domain (RHD), DNA-binding domain"/>
    <property type="match status" value="1"/>
</dbReference>
<evidence type="ECO:0000256" key="2">
    <source>
        <dbReference type="SAM" id="MobiDB-lite"/>
    </source>
</evidence>
<dbReference type="SMART" id="SM00429">
    <property type="entry name" value="IPT"/>
    <property type="match status" value="1"/>
</dbReference>